<evidence type="ECO:0000259" key="1">
    <source>
        <dbReference type="Pfam" id="PF24235"/>
    </source>
</evidence>
<evidence type="ECO:0000313" key="3">
    <source>
        <dbReference type="Proteomes" id="UP000054495"/>
    </source>
</evidence>
<dbReference type="InterPro" id="IPR057028">
    <property type="entry name" value="RHG29_45_N"/>
</dbReference>
<feature type="domain" description="Rho GTPase-activating protein 29/45 N-terminal" evidence="1">
    <location>
        <begin position="84"/>
        <end position="179"/>
    </location>
</feature>
<gene>
    <name evidence="2" type="ORF">ANCCEY_09508</name>
</gene>
<dbReference type="Proteomes" id="UP000054495">
    <property type="component" value="Unassembled WGS sequence"/>
</dbReference>
<dbReference type="AlphaFoldDB" id="A0A0D6LUT6"/>
<dbReference type="EMBL" id="KE125112">
    <property type="protein sequence ID" value="EPB71407.1"/>
    <property type="molecule type" value="Genomic_DNA"/>
</dbReference>
<dbReference type="Pfam" id="PF24235">
    <property type="entry name" value="RHG29_45_N"/>
    <property type="match status" value="1"/>
</dbReference>
<protein>
    <recommendedName>
        <fullName evidence="1">Rho GTPase-activating protein 29/45 N-terminal domain-containing protein</fullName>
    </recommendedName>
</protein>
<accession>A0A0D6LUT6</accession>
<evidence type="ECO:0000313" key="2">
    <source>
        <dbReference type="EMBL" id="EPB71407.1"/>
    </source>
</evidence>
<reference evidence="2 3" key="1">
    <citation type="submission" date="2013-05" db="EMBL/GenBank/DDBJ databases">
        <title>Draft genome of the parasitic nematode Anyclostoma ceylanicum.</title>
        <authorList>
            <person name="Mitreva M."/>
        </authorList>
    </citation>
    <scope>NUCLEOTIDE SEQUENCE [LARGE SCALE GENOMIC DNA]</scope>
</reference>
<proteinExistence type="predicted"/>
<sequence>MVSGIRPTPSFEEDFAILEHLKRLNDACFHHENGSRLHCKALLERIYIVIFRVVSSGGMSSASSVCSSNDIDYAVLDSRIPPAIRRDVERFSMFISRLRAALDVNTNVPDGESMCVSVHAALEMVSESMRDLFKHSQFKTNQVILPSLQLVQSVKDLKFDSATVDTTRVHNVIDQLESAVLNTIINSHVIQPSPARYFTLGRRPKPRSKVDGCPSSSQLVQLLPSLKKISRNFRVVDPNDKTMHLRIFDYYVLRVSQNNNTAIRRHRLS</sequence>
<keyword evidence="3" id="KW-1185">Reference proteome</keyword>
<name>A0A0D6LUT6_9BILA</name>
<organism evidence="2 3">
    <name type="scientific">Ancylostoma ceylanicum</name>
    <dbReference type="NCBI Taxonomy" id="53326"/>
    <lineage>
        <taxon>Eukaryota</taxon>
        <taxon>Metazoa</taxon>
        <taxon>Ecdysozoa</taxon>
        <taxon>Nematoda</taxon>
        <taxon>Chromadorea</taxon>
        <taxon>Rhabditida</taxon>
        <taxon>Rhabditina</taxon>
        <taxon>Rhabditomorpha</taxon>
        <taxon>Strongyloidea</taxon>
        <taxon>Ancylostomatidae</taxon>
        <taxon>Ancylostomatinae</taxon>
        <taxon>Ancylostoma</taxon>
    </lineage>
</organism>